<organism evidence="3 4">
    <name type="scientific">Ceratodon purpureus</name>
    <name type="common">Fire moss</name>
    <name type="synonym">Dicranum purpureum</name>
    <dbReference type="NCBI Taxonomy" id="3225"/>
    <lineage>
        <taxon>Eukaryota</taxon>
        <taxon>Viridiplantae</taxon>
        <taxon>Streptophyta</taxon>
        <taxon>Embryophyta</taxon>
        <taxon>Bryophyta</taxon>
        <taxon>Bryophytina</taxon>
        <taxon>Bryopsida</taxon>
        <taxon>Dicranidae</taxon>
        <taxon>Pseudoditrichales</taxon>
        <taxon>Ditrichaceae</taxon>
        <taxon>Ceratodon</taxon>
    </lineage>
</organism>
<comment type="subunit">
    <text evidence="1">Homodimer.</text>
</comment>
<keyword evidence="2" id="KW-1133">Transmembrane helix</keyword>
<dbReference type="Proteomes" id="UP000822688">
    <property type="component" value="Chromosome 8"/>
</dbReference>
<keyword evidence="2" id="KW-0812">Transmembrane</keyword>
<protein>
    <recommendedName>
        <fullName evidence="1">Dirigent protein</fullName>
    </recommendedName>
</protein>
<accession>A0A8T0H0A6</accession>
<comment type="caution">
    <text evidence="3">The sequence shown here is derived from an EMBL/GenBank/DDBJ whole genome shotgun (WGS) entry which is preliminary data.</text>
</comment>
<evidence type="ECO:0000313" key="3">
    <source>
        <dbReference type="EMBL" id="KAG0563829.1"/>
    </source>
</evidence>
<keyword evidence="4" id="KW-1185">Reference proteome</keyword>
<sequence>MLGLRTIHWSAVSTSSSDYATTIMASSSVVMAYTLYALFCICTLQKMALAQDQPASLHLTYYVHEIRYGPNATLLAAAGTGQGNFSAAGWGTFSVFENALKEGPTADSKLVANITGTGVITTIGGLPSGGIQISAEHIFNEASGYNDSSLTITGTLSSPRGPPWECIVPGGTGYFRGYRGYVLAEPYAATTVPPLFVDKWDIYISK</sequence>
<dbReference type="PANTHER" id="PTHR21495">
    <property type="entry name" value="NUCLEOPORIN-RELATED"/>
    <property type="match status" value="1"/>
</dbReference>
<evidence type="ECO:0000256" key="1">
    <source>
        <dbReference type="RuleBase" id="RU363099"/>
    </source>
</evidence>
<dbReference type="AlphaFoldDB" id="A0A8T0H0A6"/>
<feature type="transmembrane region" description="Helical" evidence="2">
    <location>
        <begin position="20"/>
        <end position="44"/>
    </location>
</feature>
<evidence type="ECO:0000313" key="4">
    <source>
        <dbReference type="Proteomes" id="UP000822688"/>
    </source>
</evidence>
<name>A0A8T0H0A6_CERPU</name>
<reference evidence="3" key="1">
    <citation type="submission" date="2020-06" db="EMBL/GenBank/DDBJ databases">
        <title>WGS assembly of Ceratodon purpureus strain R40.</title>
        <authorList>
            <person name="Carey S.B."/>
            <person name="Jenkins J."/>
            <person name="Shu S."/>
            <person name="Lovell J.T."/>
            <person name="Sreedasyam A."/>
            <person name="Maumus F."/>
            <person name="Tiley G.P."/>
            <person name="Fernandez-Pozo N."/>
            <person name="Barry K."/>
            <person name="Chen C."/>
            <person name="Wang M."/>
            <person name="Lipzen A."/>
            <person name="Daum C."/>
            <person name="Saski C.A."/>
            <person name="Payton A.C."/>
            <person name="Mcbreen J.C."/>
            <person name="Conrad R.E."/>
            <person name="Kollar L.M."/>
            <person name="Olsson S."/>
            <person name="Huttunen S."/>
            <person name="Landis J.B."/>
            <person name="Wickett N.J."/>
            <person name="Johnson M.G."/>
            <person name="Rensing S.A."/>
            <person name="Grimwood J."/>
            <person name="Schmutz J."/>
            <person name="Mcdaniel S.F."/>
        </authorList>
    </citation>
    <scope>NUCLEOTIDE SEQUENCE</scope>
    <source>
        <strain evidence="3">R40</strain>
    </source>
</reference>
<comment type="function">
    <text evidence="1">Dirigent proteins impart stereoselectivity on the phenoxy radical-coupling reaction, yielding optically active lignans from two molecules of coniferyl alcohol in the biosynthesis of lignans, flavonolignans, and alkaloids and thus plays a central role in plant secondary metabolism.</text>
</comment>
<dbReference type="EMBL" id="CM026429">
    <property type="protein sequence ID" value="KAG0563829.1"/>
    <property type="molecule type" value="Genomic_DNA"/>
</dbReference>
<evidence type="ECO:0000256" key="2">
    <source>
        <dbReference type="SAM" id="Phobius"/>
    </source>
</evidence>
<dbReference type="InterPro" id="IPR004265">
    <property type="entry name" value="Dirigent"/>
</dbReference>
<keyword evidence="1" id="KW-0964">Secreted</keyword>
<keyword evidence="1" id="KW-0052">Apoplast</keyword>
<proteinExistence type="inferred from homology"/>
<comment type="similarity">
    <text evidence="1">Belongs to the plant dirigent protein family.</text>
</comment>
<dbReference type="GO" id="GO:0048046">
    <property type="term" value="C:apoplast"/>
    <property type="evidence" value="ECO:0007669"/>
    <property type="project" value="UniProtKB-SubCell"/>
</dbReference>
<comment type="subcellular location">
    <subcellularLocation>
        <location evidence="1">Secreted</location>
        <location evidence="1">Extracellular space</location>
        <location evidence="1">Apoplast</location>
    </subcellularLocation>
</comment>
<gene>
    <name evidence="3" type="ORF">KC19_8G062400</name>
</gene>
<dbReference type="Pfam" id="PF03018">
    <property type="entry name" value="Dirigent"/>
    <property type="match status" value="1"/>
</dbReference>
<keyword evidence="2" id="KW-0472">Membrane</keyword>